<dbReference type="UniPathway" id="UPA00232"/>
<reference evidence="3 4" key="1">
    <citation type="submission" date="2016-12" db="EMBL/GenBank/DDBJ databases">
        <title>Draft genome sequences of strains Salinicola socius SMB35, Salinicola sp. MH3R3-1 and Chromohalobacter sp. SMB17 from the Verkhnekamsk potash mining region of Russia.</title>
        <authorList>
            <person name="Mavrodi D.V."/>
            <person name="Olsson B.E."/>
            <person name="Korsakova E.S."/>
            <person name="Pyankova A."/>
            <person name="Mavrodi O.V."/>
            <person name="Plotnikova E.G."/>
        </authorList>
    </citation>
    <scope>NUCLEOTIDE SEQUENCE [LARGE SCALE GENOMIC DNA]</scope>
    <source>
        <strain evidence="3 4">SMB17</strain>
    </source>
</reference>
<proteinExistence type="inferred from homology"/>
<keyword evidence="1" id="KW-0831">Ubiquinone biosynthesis</keyword>
<accession>A0A1Q8TE23</accession>
<dbReference type="PANTHER" id="PTHR38040">
    <property type="entry name" value="UBIQUINONE BIOSYNTHESIS ACCESSORY FACTOR UBIK"/>
    <property type="match status" value="1"/>
</dbReference>
<comment type="pathway">
    <text evidence="1">Cofactor biosynthesis; ubiquinone biosynthesis.</text>
</comment>
<organism evidence="3 4">
    <name type="scientific">Chromohalobacter japonicus</name>
    <dbReference type="NCBI Taxonomy" id="223900"/>
    <lineage>
        <taxon>Bacteria</taxon>
        <taxon>Pseudomonadati</taxon>
        <taxon>Pseudomonadota</taxon>
        <taxon>Gammaproteobacteria</taxon>
        <taxon>Oceanospirillales</taxon>
        <taxon>Halomonadaceae</taxon>
        <taxon>Chromohalobacter</taxon>
    </lineage>
</organism>
<keyword evidence="1" id="KW-0963">Cytoplasm</keyword>
<dbReference type="RefSeq" id="WP_040240098.1">
    <property type="nucleotide sequence ID" value="NZ_LN651366.1"/>
</dbReference>
<comment type="function">
    <text evidence="1">Required for efficient ubiquinone (coenzyme Q) biosynthesis. UbiK is probably an accessory factor of Ubi enzymes and facilitates ubiquinone biosynthesis by acting as an assembly factor, a targeting factor, or both.</text>
</comment>
<dbReference type="InterPro" id="IPR007475">
    <property type="entry name" value="UbiK"/>
</dbReference>
<dbReference type="OrthoDB" id="5297354at2"/>
<evidence type="ECO:0000256" key="2">
    <source>
        <dbReference type="SAM" id="MobiDB-lite"/>
    </source>
</evidence>
<evidence type="ECO:0000256" key="1">
    <source>
        <dbReference type="HAMAP-Rule" id="MF_02216"/>
    </source>
</evidence>
<keyword evidence="4" id="KW-1185">Reference proteome</keyword>
<evidence type="ECO:0000313" key="3">
    <source>
        <dbReference type="EMBL" id="OLO11933.1"/>
    </source>
</evidence>
<sequence>MATHDLFSRLAQQVGDRLQDASHAPEDIQRSVQGVMRGAFDRMELVSREDFDILMEVLQRTRSRVESLEAQVAALEAALEVGQSAPVAAAEGAEPATEPDANGDADESSASDTSRKN</sequence>
<dbReference type="Pfam" id="PF04380">
    <property type="entry name" value="BMFP"/>
    <property type="match status" value="1"/>
</dbReference>
<comment type="caution">
    <text evidence="3">The sequence shown here is derived from an EMBL/GenBank/DDBJ whole genome shotgun (WGS) entry which is preliminary data.</text>
</comment>
<name>A0A1Q8TE23_9GAMM</name>
<comment type="similarity">
    <text evidence="1">Belongs to the UbiK family.</text>
</comment>
<protein>
    <recommendedName>
        <fullName evidence="1">Ubiquinone biosynthesis accessory factor UbiK</fullName>
    </recommendedName>
</protein>
<dbReference type="EMBL" id="MSDQ01000016">
    <property type="protein sequence ID" value="OLO11933.1"/>
    <property type="molecule type" value="Genomic_DNA"/>
</dbReference>
<dbReference type="PANTHER" id="PTHR38040:SF1">
    <property type="entry name" value="UBIQUINONE BIOSYNTHESIS ACCESSORY FACTOR UBIK"/>
    <property type="match status" value="1"/>
</dbReference>
<feature type="compositionally biased region" description="Low complexity" evidence="2">
    <location>
        <begin position="83"/>
        <end position="100"/>
    </location>
</feature>
<comment type="subcellular location">
    <subcellularLocation>
        <location evidence="1">Cytoplasm</location>
    </subcellularLocation>
</comment>
<dbReference type="HAMAP" id="MF_02216">
    <property type="entry name" value="UbiK"/>
    <property type="match status" value="1"/>
</dbReference>
<evidence type="ECO:0000313" key="4">
    <source>
        <dbReference type="Proteomes" id="UP000186806"/>
    </source>
</evidence>
<dbReference type="GO" id="GO:0005737">
    <property type="term" value="C:cytoplasm"/>
    <property type="evidence" value="ECO:0007669"/>
    <property type="project" value="UniProtKB-SubCell"/>
</dbReference>
<dbReference type="Proteomes" id="UP000186806">
    <property type="component" value="Unassembled WGS sequence"/>
</dbReference>
<feature type="region of interest" description="Disordered" evidence="2">
    <location>
        <begin position="83"/>
        <end position="117"/>
    </location>
</feature>
<dbReference type="GO" id="GO:0006744">
    <property type="term" value="P:ubiquinone biosynthetic process"/>
    <property type="evidence" value="ECO:0007669"/>
    <property type="project" value="UniProtKB-UniRule"/>
</dbReference>
<gene>
    <name evidence="1" type="primary">ubiK</name>
    <name evidence="3" type="ORF">BTW10_06960</name>
</gene>
<dbReference type="AlphaFoldDB" id="A0A1Q8TE23"/>
<dbReference type="STRING" id="223900.GCA_000821045_00534"/>